<dbReference type="PANTHER" id="PTHR28092:SF1">
    <property type="entry name" value="FACTOR-INDUCED GENE 1 PROTEIN"/>
    <property type="match status" value="1"/>
</dbReference>
<dbReference type="GO" id="GO:0043332">
    <property type="term" value="C:mating projection tip"/>
    <property type="evidence" value="ECO:0007669"/>
    <property type="project" value="TreeGrafter"/>
</dbReference>
<accession>A0AAE0M0Z3</accession>
<dbReference type="GO" id="GO:0000747">
    <property type="term" value="P:conjugation with cellular fusion"/>
    <property type="evidence" value="ECO:0007669"/>
    <property type="project" value="TreeGrafter"/>
</dbReference>
<reference evidence="3" key="1">
    <citation type="journal article" date="2023" name="Mol. Phylogenet. Evol.">
        <title>Genome-scale phylogeny and comparative genomics of the fungal order Sordariales.</title>
        <authorList>
            <person name="Hensen N."/>
            <person name="Bonometti L."/>
            <person name="Westerberg I."/>
            <person name="Brannstrom I.O."/>
            <person name="Guillou S."/>
            <person name="Cros-Aarteil S."/>
            <person name="Calhoun S."/>
            <person name="Haridas S."/>
            <person name="Kuo A."/>
            <person name="Mondo S."/>
            <person name="Pangilinan J."/>
            <person name="Riley R."/>
            <person name="LaButti K."/>
            <person name="Andreopoulos B."/>
            <person name="Lipzen A."/>
            <person name="Chen C."/>
            <person name="Yan M."/>
            <person name="Daum C."/>
            <person name="Ng V."/>
            <person name="Clum A."/>
            <person name="Steindorff A."/>
            <person name="Ohm R.A."/>
            <person name="Martin F."/>
            <person name="Silar P."/>
            <person name="Natvig D.O."/>
            <person name="Lalanne C."/>
            <person name="Gautier V."/>
            <person name="Ament-Velasquez S.L."/>
            <person name="Kruys A."/>
            <person name="Hutchinson M.I."/>
            <person name="Powell A.J."/>
            <person name="Barry K."/>
            <person name="Miller A.N."/>
            <person name="Grigoriev I.V."/>
            <person name="Debuchy R."/>
            <person name="Gladieux P."/>
            <person name="Hiltunen Thoren M."/>
            <person name="Johannesson H."/>
        </authorList>
    </citation>
    <scope>NUCLEOTIDE SEQUENCE</scope>
    <source>
        <strain evidence="3">CBS 118394</strain>
    </source>
</reference>
<keyword evidence="4" id="KW-1185">Reference proteome</keyword>
<gene>
    <name evidence="3" type="ORF">B0H66DRAFT_563840</name>
</gene>
<dbReference type="EMBL" id="JAUEDM010000006">
    <property type="protein sequence ID" value="KAK3314868.1"/>
    <property type="molecule type" value="Genomic_DNA"/>
</dbReference>
<feature type="transmembrane region" description="Helical" evidence="2">
    <location>
        <begin position="204"/>
        <end position="234"/>
    </location>
</feature>
<dbReference type="InterPro" id="IPR033481">
    <property type="entry name" value="Dni1/Fig1"/>
</dbReference>
<dbReference type="GO" id="GO:0016020">
    <property type="term" value="C:membrane"/>
    <property type="evidence" value="ECO:0007669"/>
    <property type="project" value="InterPro"/>
</dbReference>
<feature type="region of interest" description="Disordered" evidence="1">
    <location>
        <begin position="126"/>
        <end position="147"/>
    </location>
</feature>
<evidence type="ECO:0000256" key="1">
    <source>
        <dbReference type="SAM" id="MobiDB-lite"/>
    </source>
</evidence>
<keyword evidence="2" id="KW-0812">Transmembrane</keyword>
<name>A0AAE0M0Z3_9PEZI</name>
<sequence>MVYPVSYEHVLQSLCLVAIILSAVLVSGCASNGPLQNVFLLLLEYPTVHVRVGYFSLCVATYPNNWVCGADALPRDSLGVEDPWNLIGLADKFRHQVVFSGLVLASLVLMVILVVNLAAWPKWRTEAPDDDGSDGESQVSDHEVRKSPSRMIQVTGVLASILEDVFSLLAAAWQHAAAVSTVEAIRLLTSGEVDARAGTAATALVWVIFGICVIVAVMAAGLTMFSMILLAYAIDGSVSTTTD</sequence>
<evidence type="ECO:0000313" key="3">
    <source>
        <dbReference type="EMBL" id="KAK3314868.1"/>
    </source>
</evidence>
<reference evidence="3" key="2">
    <citation type="submission" date="2023-06" db="EMBL/GenBank/DDBJ databases">
        <authorList>
            <consortium name="Lawrence Berkeley National Laboratory"/>
            <person name="Haridas S."/>
            <person name="Hensen N."/>
            <person name="Bonometti L."/>
            <person name="Westerberg I."/>
            <person name="Brannstrom I.O."/>
            <person name="Guillou S."/>
            <person name="Cros-Aarteil S."/>
            <person name="Calhoun S."/>
            <person name="Kuo A."/>
            <person name="Mondo S."/>
            <person name="Pangilinan J."/>
            <person name="Riley R."/>
            <person name="Labutti K."/>
            <person name="Andreopoulos B."/>
            <person name="Lipzen A."/>
            <person name="Chen C."/>
            <person name="Yanf M."/>
            <person name="Daum C."/>
            <person name="Ng V."/>
            <person name="Clum A."/>
            <person name="Steindorff A."/>
            <person name="Ohm R."/>
            <person name="Martin F."/>
            <person name="Silar P."/>
            <person name="Natvig D."/>
            <person name="Lalanne C."/>
            <person name="Gautier V."/>
            <person name="Ament-Velasquez S.L."/>
            <person name="Kruys A."/>
            <person name="Hutchinson M.I."/>
            <person name="Powell A.J."/>
            <person name="Barry K."/>
            <person name="Miller A.N."/>
            <person name="Grigoriev I.V."/>
            <person name="Debuchy R."/>
            <person name="Gladieux P."/>
            <person name="Thoren M.H."/>
            <person name="Johannesson H."/>
        </authorList>
    </citation>
    <scope>NUCLEOTIDE SEQUENCE</scope>
    <source>
        <strain evidence="3">CBS 118394</strain>
    </source>
</reference>
<comment type="caution">
    <text evidence="3">The sequence shown here is derived from an EMBL/GenBank/DDBJ whole genome shotgun (WGS) entry which is preliminary data.</text>
</comment>
<dbReference type="Proteomes" id="UP001283341">
    <property type="component" value="Unassembled WGS sequence"/>
</dbReference>
<dbReference type="PANTHER" id="PTHR28092">
    <property type="entry name" value="FACTOR-INDUCED GENE 1 PROTEIN"/>
    <property type="match status" value="1"/>
</dbReference>
<keyword evidence="2" id="KW-1133">Transmembrane helix</keyword>
<proteinExistence type="predicted"/>
<keyword evidence="2" id="KW-0472">Membrane</keyword>
<feature type="transmembrane region" description="Helical" evidence="2">
    <location>
        <begin position="97"/>
        <end position="119"/>
    </location>
</feature>
<evidence type="ECO:0000313" key="4">
    <source>
        <dbReference type="Proteomes" id="UP001283341"/>
    </source>
</evidence>
<dbReference type="Pfam" id="PF12351">
    <property type="entry name" value="Fig1"/>
    <property type="match status" value="1"/>
</dbReference>
<organism evidence="3 4">
    <name type="scientific">Apodospora peruviana</name>
    <dbReference type="NCBI Taxonomy" id="516989"/>
    <lineage>
        <taxon>Eukaryota</taxon>
        <taxon>Fungi</taxon>
        <taxon>Dikarya</taxon>
        <taxon>Ascomycota</taxon>
        <taxon>Pezizomycotina</taxon>
        <taxon>Sordariomycetes</taxon>
        <taxon>Sordariomycetidae</taxon>
        <taxon>Sordariales</taxon>
        <taxon>Lasiosphaeriaceae</taxon>
        <taxon>Apodospora</taxon>
    </lineage>
</organism>
<evidence type="ECO:0000256" key="2">
    <source>
        <dbReference type="SAM" id="Phobius"/>
    </source>
</evidence>
<dbReference type="AlphaFoldDB" id="A0AAE0M0Z3"/>
<protein>
    <submittedName>
        <fullName evidence="3">Ca2+ regulator and membrane fusion protein Fig1-domain-containing protein</fullName>
    </submittedName>
</protein>